<dbReference type="Gene3D" id="2.40.40.10">
    <property type="entry name" value="RlpA-like domain"/>
    <property type="match status" value="1"/>
</dbReference>
<feature type="non-terminal residue" evidence="1">
    <location>
        <position position="1"/>
    </location>
</feature>
<evidence type="ECO:0008006" key="2">
    <source>
        <dbReference type="Google" id="ProtNLM"/>
    </source>
</evidence>
<dbReference type="EMBL" id="LAZR01017323">
    <property type="protein sequence ID" value="KKM00904.1"/>
    <property type="molecule type" value="Genomic_DNA"/>
</dbReference>
<accession>A0A0F9GQ44</accession>
<organism evidence="1">
    <name type="scientific">marine sediment metagenome</name>
    <dbReference type="NCBI Taxonomy" id="412755"/>
    <lineage>
        <taxon>unclassified sequences</taxon>
        <taxon>metagenomes</taxon>
        <taxon>ecological metagenomes</taxon>
    </lineage>
</organism>
<dbReference type="AlphaFoldDB" id="A0A0F9GQ44"/>
<evidence type="ECO:0000313" key="1">
    <source>
        <dbReference type="EMBL" id="KKM00904.1"/>
    </source>
</evidence>
<proteinExistence type="predicted"/>
<protein>
    <recommendedName>
        <fullName evidence="2">RlpA-like protein double-psi beta-barrel domain-containing protein</fullName>
    </recommendedName>
</protein>
<sequence>TYDVPEVTADYAIGTPTSGTYADTCGSTMFAQINADGSRDKLAGGRSPYLGRLVKPDDWGAAHRTLPFGAQIEITNVRIGKIASDVVVIDRGPFGRYKDAKKKTGRVSGVKFYRKYSKAGKPIPTAGWLSCLDLTPDVIKALDHNGREEVSFRVTAWPSTRSDS</sequence>
<name>A0A0F9GQ44_9ZZZZ</name>
<reference evidence="1" key="1">
    <citation type="journal article" date="2015" name="Nature">
        <title>Complex archaea that bridge the gap between prokaryotes and eukaryotes.</title>
        <authorList>
            <person name="Spang A."/>
            <person name="Saw J.H."/>
            <person name="Jorgensen S.L."/>
            <person name="Zaremba-Niedzwiedzka K."/>
            <person name="Martijn J."/>
            <person name="Lind A.E."/>
            <person name="van Eijk R."/>
            <person name="Schleper C."/>
            <person name="Guy L."/>
            <person name="Ettema T.J."/>
        </authorList>
    </citation>
    <scope>NUCLEOTIDE SEQUENCE</scope>
</reference>
<comment type="caution">
    <text evidence="1">The sequence shown here is derived from an EMBL/GenBank/DDBJ whole genome shotgun (WGS) entry which is preliminary data.</text>
</comment>
<gene>
    <name evidence="1" type="ORF">LCGC14_1799810</name>
</gene>
<dbReference type="InterPro" id="IPR036908">
    <property type="entry name" value="RlpA-like_sf"/>
</dbReference>